<dbReference type="SUPFAM" id="SSF81383">
    <property type="entry name" value="F-box domain"/>
    <property type="match status" value="1"/>
</dbReference>
<evidence type="ECO:0000256" key="1">
    <source>
        <dbReference type="ARBA" id="ARBA00022786"/>
    </source>
</evidence>
<gene>
    <name evidence="4" type="ORF">TCAP_04912</name>
</gene>
<dbReference type="AlphaFoldDB" id="A0A2K3QCA8"/>
<dbReference type="PANTHER" id="PTHR12874:SF9">
    <property type="entry name" value="F-BOX ONLY PROTEIN 48"/>
    <property type="match status" value="1"/>
</dbReference>
<dbReference type="Gene3D" id="1.20.1280.50">
    <property type="match status" value="1"/>
</dbReference>
<dbReference type="GO" id="GO:0019005">
    <property type="term" value="C:SCF ubiquitin ligase complex"/>
    <property type="evidence" value="ECO:0007669"/>
    <property type="project" value="TreeGrafter"/>
</dbReference>
<dbReference type="OrthoDB" id="2117972at2759"/>
<reference evidence="4 5" key="1">
    <citation type="submission" date="2017-08" db="EMBL/GenBank/DDBJ databases">
        <title>Harnessing the power of phylogenomics to disentangle the directionality and signatures of interkingdom host jumping in the parasitic fungal genus Tolypocladium.</title>
        <authorList>
            <person name="Quandt C.A."/>
            <person name="Patterson W."/>
            <person name="Spatafora J.W."/>
        </authorList>
    </citation>
    <scope>NUCLEOTIDE SEQUENCE [LARGE SCALE GENOMIC DNA]</scope>
    <source>
        <strain evidence="4 5">CBS 113982</strain>
    </source>
</reference>
<evidence type="ECO:0000313" key="5">
    <source>
        <dbReference type="Proteomes" id="UP000236621"/>
    </source>
</evidence>
<feature type="region of interest" description="Disordered" evidence="2">
    <location>
        <begin position="86"/>
        <end position="107"/>
    </location>
</feature>
<dbReference type="STRING" id="45235.A0A2K3QCA8"/>
<evidence type="ECO:0000313" key="4">
    <source>
        <dbReference type="EMBL" id="PNY25151.1"/>
    </source>
</evidence>
<dbReference type="PROSITE" id="PS50181">
    <property type="entry name" value="FBOX"/>
    <property type="match status" value="1"/>
</dbReference>
<protein>
    <recommendedName>
        <fullName evidence="3">F-box domain-containing protein</fullName>
    </recommendedName>
</protein>
<keyword evidence="1" id="KW-0833">Ubl conjugation pathway</keyword>
<comment type="caution">
    <text evidence="4">The sequence shown here is derived from an EMBL/GenBank/DDBJ whole genome shotgun (WGS) entry which is preliminary data.</text>
</comment>
<evidence type="ECO:0000256" key="2">
    <source>
        <dbReference type="SAM" id="MobiDB-lite"/>
    </source>
</evidence>
<dbReference type="PANTHER" id="PTHR12874">
    <property type="entry name" value="F-BOX ONLY PROTEIN 48-RELATED"/>
    <property type="match status" value="1"/>
</dbReference>
<name>A0A2K3QCA8_9HYPO</name>
<dbReference type="Pfam" id="PF12937">
    <property type="entry name" value="F-box-like"/>
    <property type="match status" value="1"/>
</dbReference>
<accession>A0A2K3QCA8</accession>
<feature type="non-terminal residue" evidence="4">
    <location>
        <position position="1"/>
    </location>
</feature>
<evidence type="ECO:0000259" key="3">
    <source>
        <dbReference type="PROSITE" id="PS50181"/>
    </source>
</evidence>
<sequence>PHVEHTPPPPCPIAALPDELLVHILSDLAAADPGALAAAALVCRRLAYLVATEQRVWRRVALAPDVGFPGMHYRFARAVDWGELPPEEEYPGHDEDSGAPVPLSARERARRRRQESIRIAVALVPDAYPSWKDMFRARPRVRFNGCYISTVNYVRSGQMSTNQATWGGAPIHIVTYYRYLRLFRDGAAISLLSTAPPPDVVPHLTRDLLHLHRDREHHAHLASAPMRRALRGRWRLSPSLRPPPRDVRSAADTEGEHEGDLFVETEGVGDKYTYRMDLALRSAGRAARNNKVVWRGFYSYNKLTDDWAVFELKNDKPFYFSRVRSYGMGE</sequence>
<dbReference type="Pfam" id="PF19270">
    <property type="entry name" value="FBO_C"/>
    <property type="match status" value="1"/>
</dbReference>
<feature type="compositionally biased region" description="Basic and acidic residues" evidence="2">
    <location>
        <begin position="243"/>
        <end position="257"/>
    </location>
</feature>
<dbReference type="InterPro" id="IPR001810">
    <property type="entry name" value="F-box_dom"/>
</dbReference>
<dbReference type="InterPro" id="IPR045464">
    <property type="entry name" value="Hrt3/FBXO9_C"/>
</dbReference>
<proteinExistence type="predicted"/>
<dbReference type="GO" id="GO:0005737">
    <property type="term" value="C:cytoplasm"/>
    <property type="evidence" value="ECO:0007669"/>
    <property type="project" value="TreeGrafter"/>
</dbReference>
<keyword evidence="5" id="KW-1185">Reference proteome</keyword>
<dbReference type="InterPro" id="IPR036047">
    <property type="entry name" value="F-box-like_dom_sf"/>
</dbReference>
<organism evidence="4 5">
    <name type="scientific">Tolypocladium capitatum</name>
    <dbReference type="NCBI Taxonomy" id="45235"/>
    <lineage>
        <taxon>Eukaryota</taxon>
        <taxon>Fungi</taxon>
        <taxon>Dikarya</taxon>
        <taxon>Ascomycota</taxon>
        <taxon>Pezizomycotina</taxon>
        <taxon>Sordariomycetes</taxon>
        <taxon>Hypocreomycetidae</taxon>
        <taxon>Hypocreales</taxon>
        <taxon>Ophiocordycipitaceae</taxon>
        <taxon>Tolypocladium</taxon>
    </lineage>
</organism>
<feature type="region of interest" description="Disordered" evidence="2">
    <location>
        <begin position="236"/>
        <end position="257"/>
    </location>
</feature>
<dbReference type="Proteomes" id="UP000236621">
    <property type="component" value="Unassembled WGS sequence"/>
</dbReference>
<dbReference type="EMBL" id="NRSZ01000799">
    <property type="protein sequence ID" value="PNY25151.1"/>
    <property type="molecule type" value="Genomic_DNA"/>
</dbReference>
<dbReference type="GO" id="GO:0031146">
    <property type="term" value="P:SCF-dependent proteasomal ubiquitin-dependent protein catabolic process"/>
    <property type="evidence" value="ECO:0007669"/>
    <property type="project" value="TreeGrafter"/>
</dbReference>
<feature type="domain" description="F-box" evidence="3">
    <location>
        <begin position="10"/>
        <end position="60"/>
    </location>
</feature>